<evidence type="ECO:0000256" key="9">
    <source>
        <dbReference type="ARBA" id="ARBA00031501"/>
    </source>
</evidence>
<protein>
    <recommendedName>
        <fullName evidence="4 10">4-alpha-glucanotransferase</fullName>
        <ecNumber evidence="3 10">2.4.1.25</ecNumber>
    </recommendedName>
    <alternativeName>
        <fullName evidence="8 10">Amylomaltase</fullName>
    </alternativeName>
    <alternativeName>
        <fullName evidence="9 10">Disproportionating enzyme</fullName>
    </alternativeName>
</protein>
<keyword evidence="5 10" id="KW-0328">Glycosyltransferase</keyword>
<name>A0A0A3B9R2_9PAST</name>
<dbReference type="NCBIfam" id="TIGR00217">
    <property type="entry name" value="malQ"/>
    <property type="match status" value="1"/>
</dbReference>
<evidence type="ECO:0000256" key="3">
    <source>
        <dbReference type="ARBA" id="ARBA00012560"/>
    </source>
</evidence>
<evidence type="ECO:0000256" key="5">
    <source>
        <dbReference type="ARBA" id="ARBA00022676"/>
    </source>
</evidence>
<feature type="domain" description="MalQ N-terminal beta-sandwich" evidence="11">
    <location>
        <begin position="53"/>
        <end position="133"/>
    </location>
</feature>
<organism evidence="12 13">
    <name type="scientific">Chelonobacter oris</name>
    <dbReference type="NCBI Taxonomy" id="505317"/>
    <lineage>
        <taxon>Bacteria</taxon>
        <taxon>Pseudomonadati</taxon>
        <taxon>Pseudomonadota</taxon>
        <taxon>Gammaproteobacteria</taxon>
        <taxon>Pasteurellales</taxon>
        <taxon>Pasteurellaceae</taxon>
        <taxon>Chelonobacter</taxon>
    </lineage>
</organism>
<evidence type="ECO:0000256" key="8">
    <source>
        <dbReference type="ARBA" id="ARBA00031423"/>
    </source>
</evidence>
<evidence type="ECO:0000256" key="6">
    <source>
        <dbReference type="ARBA" id="ARBA00022679"/>
    </source>
</evidence>
<dbReference type="SUPFAM" id="SSF51445">
    <property type="entry name" value="(Trans)glycosidases"/>
    <property type="match status" value="1"/>
</dbReference>
<dbReference type="PANTHER" id="PTHR32438">
    <property type="entry name" value="4-ALPHA-GLUCANOTRANSFERASE DPE1, CHLOROPLASTIC/AMYLOPLASTIC"/>
    <property type="match status" value="1"/>
</dbReference>
<dbReference type="InterPro" id="IPR003385">
    <property type="entry name" value="Glyco_hydro_77"/>
</dbReference>
<dbReference type="AlphaFoldDB" id="A0A0A3B9R2"/>
<accession>A0A0A3B9R2</accession>
<dbReference type="Proteomes" id="UP000030380">
    <property type="component" value="Unassembled WGS sequence"/>
</dbReference>
<evidence type="ECO:0000313" key="13">
    <source>
        <dbReference type="Proteomes" id="UP000030380"/>
    </source>
</evidence>
<dbReference type="InterPro" id="IPR017853">
    <property type="entry name" value="GH"/>
</dbReference>
<dbReference type="NCBIfam" id="NF008274">
    <property type="entry name" value="PRK11052.1"/>
    <property type="match status" value="1"/>
</dbReference>
<proteinExistence type="inferred from homology"/>
<evidence type="ECO:0000256" key="1">
    <source>
        <dbReference type="ARBA" id="ARBA00000439"/>
    </source>
</evidence>
<dbReference type="PANTHER" id="PTHR32438:SF5">
    <property type="entry name" value="4-ALPHA-GLUCANOTRANSFERASE DPE1, CHLOROPLASTIC_AMYLOPLASTIC"/>
    <property type="match status" value="1"/>
</dbReference>
<dbReference type="Pfam" id="PF02446">
    <property type="entry name" value="Glyco_hydro_77"/>
    <property type="match status" value="1"/>
</dbReference>
<evidence type="ECO:0000256" key="2">
    <source>
        <dbReference type="ARBA" id="ARBA00005684"/>
    </source>
</evidence>
<sequence length="703" mass="79809">MSKKQQAMFEQAGIQRYFLNEHGMRKYPSSAVKQQILAAFDGKTPQNLPKSLLPAVKVGYQNSPFYIRLQTADRSRRYHGDWLLTLENGERCYQGKIKRNCLNLPADLPIGYHRLALKTLDGKCEQCSVIIAPRQCYQSPEIQQKQKLWGSCVQLYTLKSANNWGVGDFSDLKRFITDFQQHGGDFVGLNPIHALFPANPEGASPYSPSSRQWLNMIYIDVAALPEFQQSAVAQQWLASADVQQTLNRLRAAQWIDYSAVMALKLSGLKQAFAQFEQQPQAERLTQFERFLHDGGESLLVQATFDALHADLSARFDNQWGWDCWAAAYQDYHTDAVAAFQREHAAEVRFYAWLQWCAAEQLADCYAVCRQRQMPIGLYRDLAVGVTANGAETWYNKALFCLNASIGAPPDILGPQGQNWGLAPMNPHVLRQQAYRPFIEMIRANMQSCGALRIDHIMCLLRLWWVKRGDSAKNGAYVGYPVDDLIAILALESQRHQCMIIGEDLGTVPKAIIDKLKNAAIFSYKIFYFEFDQHGRSRAVQDYPYQAMTTLSTHDLPTVNGYWRGYDFELGQQFDVYPDADILAMLKKDRINAKTKILQRLQQAQVNVPDGVDAGLTSACPLNFNHDLQRYAAGVNSALFGLQPEDWLGMTEPVNIPGTSTQYKNWRRRLNRTLEEMFSDPQIQRLLSDVAKLRRGQGEGNIDN</sequence>
<evidence type="ECO:0000256" key="4">
    <source>
        <dbReference type="ARBA" id="ARBA00020295"/>
    </source>
</evidence>
<keyword evidence="6 10" id="KW-0808">Transferase</keyword>
<dbReference type="EMBL" id="JSUM01000011">
    <property type="protein sequence ID" value="KGQ70309.1"/>
    <property type="molecule type" value="Genomic_DNA"/>
</dbReference>
<dbReference type="RefSeq" id="WP_034615656.1">
    <property type="nucleotide sequence ID" value="NZ_JSUM01000011.1"/>
</dbReference>
<dbReference type="OrthoDB" id="9763489at2"/>
<evidence type="ECO:0000256" key="7">
    <source>
        <dbReference type="ARBA" id="ARBA00023277"/>
    </source>
</evidence>
<dbReference type="GO" id="GO:0005975">
    <property type="term" value="P:carbohydrate metabolic process"/>
    <property type="evidence" value="ECO:0007669"/>
    <property type="project" value="InterPro"/>
</dbReference>
<comment type="similarity">
    <text evidence="2 10">Belongs to the disproportionating enzyme family.</text>
</comment>
<evidence type="ECO:0000313" key="12">
    <source>
        <dbReference type="EMBL" id="KGQ70309.1"/>
    </source>
</evidence>
<comment type="caution">
    <text evidence="12">The sequence shown here is derived from an EMBL/GenBank/DDBJ whole genome shotgun (WGS) entry which is preliminary data.</text>
</comment>
<comment type="catalytic activity">
    <reaction evidence="1 10">
        <text>Transfers a segment of a (1-&gt;4)-alpha-D-glucan to a new position in an acceptor, which may be glucose or a (1-&gt;4)-alpha-D-glucan.</text>
        <dbReference type="EC" id="2.4.1.25"/>
    </reaction>
</comment>
<dbReference type="InterPro" id="IPR048458">
    <property type="entry name" value="MalQ_N"/>
</dbReference>
<dbReference type="EC" id="2.4.1.25" evidence="3 10"/>
<reference evidence="12 13" key="1">
    <citation type="submission" date="2014-11" db="EMBL/GenBank/DDBJ databases">
        <title>Draft genome sequence of Chelonobacter oris 1662T, associated with respiratory disease in Hermann's Tortoises.</title>
        <authorList>
            <person name="Kudirkiene E."/>
            <person name="Hansen M.J."/>
            <person name="Bojesen A.M."/>
        </authorList>
    </citation>
    <scope>NUCLEOTIDE SEQUENCE [LARGE SCALE GENOMIC DNA]</scope>
    <source>
        <strain evidence="12 13">1662</strain>
    </source>
</reference>
<dbReference type="Pfam" id="PF21226">
    <property type="entry name" value="MalQ_N"/>
    <property type="match status" value="1"/>
</dbReference>
<dbReference type="STRING" id="505317.OA57_07315"/>
<evidence type="ECO:0000256" key="10">
    <source>
        <dbReference type="RuleBase" id="RU361207"/>
    </source>
</evidence>
<keyword evidence="7 10" id="KW-0119">Carbohydrate metabolism</keyword>
<gene>
    <name evidence="12" type="ORF">OA57_07315</name>
</gene>
<dbReference type="GO" id="GO:0004134">
    <property type="term" value="F:4-alpha-glucanotransferase activity"/>
    <property type="evidence" value="ECO:0007669"/>
    <property type="project" value="UniProtKB-EC"/>
</dbReference>
<keyword evidence="13" id="KW-1185">Reference proteome</keyword>
<evidence type="ECO:0000259" key="11">
    <source>
        <dbReference type="Pfam" id="PF21226"/>
    </source>
</evidence>
<dbReference type="Gene3D" id="3.20.20.80">
    <property type="entry name" value="Glycosidases"/>
    <property type="match status" value="1"/>
</dbReference>